<dbReference type="InterPro" id="IPR008813">
    <property type="entry name" value="Plasmid_replication_RepL"/>
</dbReference>
<dbReference type="GO" id="GO:0006260">
    <property type="term" value="P:DNA replication"/>
    <property type="evidence" value="ECO:0007669"/>
    <property type="project" value="InterPro"/>
</dbReference>
<dbReference type="EMBL" id="PXOH01000057">
    <property type="protein sequence ID" value="PSF30240.1"/>
    <property type="molecule type" value="Genomic_DNA"/>
</dbReference>
<comment type="caution">
    <text evidence="2">The sequence shown here is derived from an EMBL/GenBank/DDBJ whole genome shotgun (WGS) entry which is preliminary data.</text>
</comment>
<gene>
    <name evidence="2" type="ORF">C7H19_23970</name>
</gene>
<accession>A0A2T1LQW8</accession>
<dbReference type="AlphaFoldDB" id="A0A2T1LQW8"/>
<sequence>MPKGGSGVSKATVVRTLQALEKHNIVKRKTGVVMLNPNVIFKGGYGKRMNVLMRYHSLFSEESTDRTEIEMTLMSESSQS</sequence>
<evidence type="ECO:0000313" key="3">
    <source>
        <dbReference type="Proteomes" id="UP000239001"/>
    </source>
</evidence>
<reference evidence="2 3" key="2">
    <citation type="submission" date="2018-03" db="EMBL/GenBank/DDBJ databases">
        <authorList>
            <person name="Keele B.F."/>
        </authorList>
    </citation>
    <scope>NUCLEOTIDE SEQUENCE [LARGE SCALE GENOMIC DNA]</scope>
    <source>
        <strain evidence="2 3">CCALA 016</strain>
    </source>
</reference>
<name>A0A2T1LQW8_9CHRO</name>
<organism evidence="2 3">
    <name type="scientific">Aphanothece hegewaldii CCALA 016</name>
    <dbReference type="NCBI Taxonomy" id="2107694"/>
    <lineage>
        <taxon>Bacteria</taxon>
        <taxon>Bacillati</taxon>
        <taxon>Cyanobacteriota</taxon>
        <taxon>Cyanophyceae</taxon>
        <taxon>Oscillatoriophycideae</taxon>
        <taxon>Chroococcales</taxon>
        <taxon>Aphanothecaceae</taxon>
        <taxon>Aphanothece</taxon>
    </lineage>
</organism>
<dbReference type="Proteomes" id="UP000239001">
    <property type="component" value="Unassembled WGS sequence"/>
</dbReference>
<reference evidence="2 3" key="1">
    <citation type="submission" date="2018-03" db="EMBL/GenBank/DDBJ databases">
        <title>The ancient ancestry and fast evolution of plastids.</title>
        <authorList>
            <person name="Moore K.R."/>
            <person name="Magnabosco C."/>
            <person name="Momper L."/>
            <person name="Gold D.A."/>
            <person name="Bosak T."/>
            <person name="Fournier G.P."/>
        </authorList>
    </citation>
    <scope>NUCLEOTIDE SEQUENCE [LARGE SCALE GENOMIC DNA]</scope>
    <source>
        <strain evidence="2 3">CCALA 016</strain>
    </source>
</reference>
<dbReference type="Pfam" id="PF05732">
    <property type="entry name" value="RepL"/>
    <property type="match status" value="1"/>
</dbReference>
<protein>
    <recommendedName>
        <fullName evidence="1">Plasmid replication protein RepL domain-containing protein</fullName>
    </recommendedName>
</protein>
<feature type="domain" description="Plasmid replication protein RepL" evidence="1">
    <location>
        <begin position="6"/>
        <end position="65"/>
    </location>
</feature>
<proteinExistence type="predicted"/>
<evidence type="ECO:0000313" key="2">
    <source>
        <dbReference type="EMBL" id="PSF30240.1"/>
    </source>
</evidence>
<dbReference type="GO" id="GO:0006276">
    <property type="term" value="P:plasmid maintenance"/>
    <property type="evidence" value="ECO:0007669"/>
    <property type="project" value="InterPro"/>
</dbReference>
<keyword evidence="3" id="KW-1185">Reference proteome</keyword>
<dbReference type="OrthoDB" id="7278135at2"/>
<evidence type="ECO:0000259" key="1">
    <source>
        <dbReference type="Pfam" id="PF05732"/>
    </source>
</evidence>